<organism evidence="1">
    <name type="scientific">Rhodanobacter sp. IGA1.0</name>
    <dbReference type="NCBI Taxonomy" id="3158582"/>
    <lineage>
        <taxon>Bacteria</taxon>
        <taxon>Pseudomonadati</taxon>
        <taxon>Pseudomonadota</taxon>
        <taxon>Gammaproteobacteria</taxon>
        <taxon>Lysobacterales</taxon>
        <taxon>Rhodanobacteraceae</taxon>
        <taxon>Rhodanobacter</taxon>
    </lineage>
</organism>
<evidence type="ECO:0000313" key="1">
    <source>
        <dbReference type="EMBL" id="XBS91513.1"/>
    </source>
</evidence>
<name>A0AAU7QQC6_9GAMM</name>
<sequence>MFRAIASQWLTNDLGIEVSSRDRNSIQYKDGDHLLLLYCDTLVDEHGRFGAAILLPHDAHWQPPFEQERIDSVVRARIEKNLREAWAAVDYRVTIES</sequence>
<accession>A0AAU7QQC6</accession>
<proteinExistence type="predicted"/>
<dbReference type="AlphaFoldDB" id="A0AAU7QQC6"/>
<protein>
    <submittedName>
        <fullName evidence="1">Uncharacterized protein</fullName>
    </submittedName>
</protein>
<dbReference type="EMBL" id="CP157948">
    <property type="protein sequence ID" value="XBS91513.1"/>
    <property type="molecule type" value="Genomic_DNA"/>
</dbReference>
<gene>
    <name evidence="1" type="ORF">ABNK63_07750</name>
</gene>
<reference evidence="1" key="1">
    <citation type="submission" date="2024-06" db="EMBL/GenBank/DDBJ databases">
        <authorList>
            <person name="Sun Y."/>
        </authorList>
    </citation>
    <scope>NUCLEOTIDE SEQUENCE</scope>
    <source>
        <strain evidence="1">IGA1.0</strain>
    </source>
</reference>
<dbReference type="RefSeq" id="WP_350017095.1">
    <property type="nucleotide sequence ID" value="NZ_CP157948.1"/>
</dbReference>